<dbReference type="EMBL" id="MOXD01000002">
    <property type="protein sequence ID" value="OMQ25463.1"/>
    <property type="molecule type" value="Genomic_DNA"/>
</dbReference>
<evidence type="ECO:0000313" key="2">
    <source>
        <dbReference type="Proteomes" id="UP000216021"/>
    </source>
</evidence>
<dbReference type="OrthoDB" id="6119047at2"/>
<accession>A0A1S8CNC6</accession>
<evidence type="ECO:0000313" key="1">
    <source>
        <dbReference type="EMBL" id="OMQ25463.1"/>
    </source>
</evidence>
<evidence type="ECO:0008006" key="3">
    <source>
        <dbReference type="Google" id="ProtNLM"/>
    </source>
</evidence>
<gene>
    <name evidence="1" type="ORF">BMI79_03850</name>
</gene>
<reference evidence="1 2" key="1">
    <citation type="submission" date="2016-11" db="EMBL/GenBank/DDBJ databases">
        <title>Rahnella oryzae sp. nov., isolated from rice root.</title>
        <authorList>
            <person name="Zhang X.-X."/>
            <person name="Zhang J."/>
        </authorList>
    </citation>
    <scope>NUCLEOTIDE SEQUENCE [LARGE SCALE GENOMIC DNA]</scope>
    <source>
        <strain evidence="1 2">J11-6</strain>
    </source>
</reference>
<name>A0A1S8CNC6_9GAMM</name>
<protein>
    <recommendedName>
        <fullName evidence="3">DUF3540 domain-containing protein</fullName>
    </recommendedName>
</protein>
<dbReference type="AlphaFoldDB" id="A0A1S8CNC6"/>
<organism evidence="1 2">
    <name type="scientific">Serratia oryzae</name>
    <dbReference type="NCBI Taxonomy" id="2034155"/>
    <lineage>
        <taxon>Bacteria</taxon>
        <taxon>Pseudomonadati</taxon>
        <taxon>Pseudomonadota</taxon>
        <taxon>Gammaproteobacteria</taxon>
        <taxon>Enterobacterales</taxon>
        <taxon>Yersiniaceae</taxon>
        <taxon>Serratia</taxon>
    </lineage>
</organism>
<dbReference type="Pfam" id="PF12059">
    <property type="entry name" value="DUF3540"/>
    <property type="match status" value="1"/>
</dbReference>
<dbReference type="Proteomes" id="UP000216021">
    <property type="component" value="Unassembled WGS sequence"/>
</dbReference>
<keyword evidence="2" id="KW-1185">Reference proteome</keyword>
<sequence length="212" mass="23482">MSTVTTSHALPVYLPQQFSGRVADILSDGSMIVESEGRGWHCRRAASCLLTPEAGDTALLARSSDEKLWLLAVLERGKPQQAAQIVVEGDLNIATRGGSLTLNSERQLALESHRLQVKSSHGDCSIGNLEYRGDELNARVTLSRWIGERCESVWHTLTQLSEVIFRQVSKTEHVRAGQLDYQAEDYARLHARSTMITSETITKIDSEQIHVG</sequence>
<comment type="caution">
    <text evidence="1">The sequence shown here is derived from an EMBL/GenBank/DDBJ whole genome shotgun (WGS) entry which is preliminary data.</text>
</comment>
<dbReference type="RefSeq" id="WP_076940633.1">
    <property type="nucleotide sequence ID" value="NZ_MOXD01000002.1"/>
</dbReference>
<proteinExistence type="predicted"/>
<dbReference type="STRING" id="2034155.BMI79_03850"/>
<dbReference type="InterPro" id="IPR021927">
    <property type="entry name" value="DUF3540"/>
</dbReference>